<feature type="non-terminal residue" evidence="1">
    <location>
        <position position="1"/>
    </location>
</feature>
<sequence length="126" mass="14282">PPRAPSIKEVLWQPPPMNWMKCNTDGAYNTIKASCGAELCGVMKAVEIANIHNWLNIWIETDSNFAILAFKSNSLVPWMVRNRWQNCLNTDNVLFFWDPTSCIVNSLNRNKLGIPNFSTLATPPFV</sequence>
<evidence type="ECO:0000313" key="1">
    <source>
        <dbReference type="EMBL" id="PNX70543.1"/>
    </source>
</evidence>
<reference evidence="1 2" key="2">
    <citation type="journal article" date="2017" name="Front. Plant Sci.">
        <title>Gene Classification and Mining of Molecular Markers Useful in Red Clover (Trifolium pratense) Breeding.</title>
        <authorList>
            <person name="Istvanek J."/>
            <person name="Dluhosova J."/>
            <person name="Dluhos P."/>
            <person name="Patkova L."/>
            <person name="Nedelnik J."/>
            <person name="Repkova J."/>
        </authorList>
    </citation>
    <scope>NUCLEOTIDE SEQUENCE [LARGE SCALE GENOMIC DNA]</scope>
    <source>
        <strain evidence="2">cv. Tatra</strain>
        <tissue evidence="1">Young leaves</tissue>
    </source>
</reference>
<accession>A0A2K3KW76</accession>
<comment type="caution">
    <text evidence="1">The sequence shown here is derived from an EMBL/GenBank/DDBJ whole genome shotgun (WGS) entry which is preliminary data.</text>
</comment>
<dbReference type="InterPro" id="IPR012337">
    <property type="entry name" value="RNaseH-like_sf"/>
</dbReference>
<proteinExistence type="predicted"/>
<dbReference type="Proteomes" id="UP000236291">
    <property type="component" value="Unassembled WGS sequence"/>
</dbReference>
<evidence type="ECO:0000313" key="2">
    <source>
        <dbReference type="Proteomes" id="UP000236291"/>
    </source>
</evidence>
<organism evidence="1 2">
    <name type="scientific">Trifolium pratense</name>
    <name type="common">Red clover</name>
    <dbReference type="NCBI Taxonomy" id="57577"/>
    <lineage>
        <taxon>Eukaryota</taxon>
        <taxon>Viridiplantae</taxon>
        <taxon>Streptophyta</taxon>
        <taxon>Embryophyta</taxon>
        <taxon>Tracheophyta</taxon>
        <taxon>Spermatophyta</taxon>
        <taxon>Magnoliopsida</taxon>
        <taxon>eudicotyledons</taxon>
        <taxon>Gunneridae</taxon>
        <taxon>Pentapetalae</taxon>
        <taxon>rosids</taxon>
        <taxon>fabids</taxon>
        <taxon>Fabales</taxon>
        <taxon>Fabaceae</taxon>
        <taxon>Papilionoideae</taxon>
        <taxon>50 kb inversion clade</taxon>
        <taxon>NPAAA clade</taxon>
        <taxon>Hologalegina</taxon>
        <taxon>IRL clade</taxon>
        <taxon>Trifolieae</taxon>
        <taxon>Trifolium</taxon>
    </lineage>
</organism>
<gene>
    <name evidence="1" type="ORF">L195_g057498</name>
</gene>
<dbReference type="EMBL" id="ASHM01114228">
    <property type="protein sequence ID" value="PNX70543.1"/>
    <property type="molecule type" value="Genomic_DNA"/>
</dbReference>
<dbReference type="AlphaFoldDB" id="A0A2K3KW76"/>
<name>A0A2K3KW76_TRIPR</name>
<dbReference type="SUPFAM" id="SSF53098">
    <property type="entry name" value="Ribonuclease H-like"/>
    <property type="match status" value="1"/>
</dbReference>
<reference evidence="1 2" key="1">
    <citation type="journal article" date="2014" name="Am. J. Bot.">
        <title>Genome assembly and annotation for red clover (Trifolium pratense; Fabaceae).</title>
        <authorList>
            <person name="Istvanek J."/>
            <person name="Jaros M."/>
            <person name="Krenek A."/>
            <person name="Repkova J."/>
        </authorList>
    </citation>
    <scope>NUCLEOTIDE SEQUENCE [LARGE SCALE GENOMIC DNA]</scope>
    <source>
        <strain evidence="2">cv. Tatra</strain>
        <tissue evidence="1">Young leaves</tissue>
    </source>
</reference>
<protein>
    <submittedName>
        <fullName evidence="1">Ribonuclease H</fullName>
    </submittedName>
</protein>